<protein>
    <submittedName>
        <fullName evidence="1">Extracellular solute-binding protein</fullName>
    </submittedName>
</protein>
<name>A0A413CTP5_9FIRM</name>
<sequence>MKKVIKYLLVFGLGLCNLYGCSSKSLLDKDNPVTLTMWHVYGEQANSPMNQLIAEFNETEGKDKGIIINVTKITNASKIGSELEESLSKEPGADPMPDLYTGHIHNAKQVGLDKSVVWNDVFTEKEISNFVDEFLDAGMLEDKLVDLPLSKSTIVLFMNGTQFEKFSNDTAVSLNDFDTWNQTFDVAEKYYEWSNGKPLLCFDYLLNSIESYAIALGSKHMYNENGWYNTDDKEFQEAFRTFLEPLIKGHISASDFYSSTELTTGETLIGVSSSAAYLYLNDIVTYPDNTTEPLNAIALPYPKADKDHALMTQAGVGLCAYKTTEQKQEAASVFAHWLVEPKRNMDFVIQAGYMPVTKKAFKNLKNEKFEDEETQSLYNTLTEMKSDYTVISREVPNAISRKAYAFYDQVRSHQQEWQARANAGEDIDEIVDEAMNILKSLS</sequence>
<dbReference type="EMBL" id="QSAT01000019">
    <property type="protein sequence ID" value="RGW74912.1"/>
    <property type="molecule type" value="Genomic_DNA"/>
</dbReference>
<proteinExistence type="predicted"/>
<dbReference type="Proteomes" id="UP000284651">
    <property type="component" value="Unassembled WGS sequence"/>
</dbReference>
<dbReference type="PANTHER" id="PTHR43649:SF12">
    <property type="entry name" value="DIACETYLCHITOBIOSE BINDING PROTEIN DASA"/>
    <property type="match status" value="1"/>
</dbReference>
<dbReference type="SUPFAM" id="SSF53850">
    <property type="entry name" value="Periplasmic binding protein-like II"/>
    <property type="match status" value="1"/>
</dbReference>
<reference evidence="1 2" key="1">
    <citation type="submission" date="2018-08" db="EMBL/GenBank/DDBJ databases">
        <title>A genome reference for cultivated species of the human gut microbiota.</title>
        <authorList>
            <person name="Zou Y."/>
            <person name="Xue W."/>
            <person name="Luo G."/>
        </authorList>
    </citation>
    <scope>NUCLEOTIDE SEQUENCE [LARGE SCALE GENOMIC DNA]</scope>
    <source>
        <strain evidence="1 2">AF10-31</strain>
    </source>
</reference>
<dbReference type="PANTHER" id="PTHR43649">
    <property type="entry name" value="ARABINOSE-BINDING PROTEIN-RELATED"/>
    <property type="match status" value="1"/>
</dbReference>
<organism evidence="1 2">
    <name type="scientific">Holdemanella biformis</name>
    <dbReference type="NCBI Taxonomy" id="1735"/>
    <lineage>
        <taxon>Bacteria</taxon>
        <taxon>Bacillati</taxon>
        <taxon>Bacillota</taxon>
        <taxon>Erysipelotrichia</taxon>
        <taxon>Erysipelotrichales</taxon>
        <taxon>Erysipelotrichaceae</taxon>
        <taxon>Holdemanella</taxon>
    </lineage>
</organism>
<dbReference type="InterPro" id="IPR050490">
    <property type="entry name" value="Bact_solute-bd_prot1"/>
</dbReference>
<comment type="caution">
    <text evidence="1">The sequence shown here is derived from an EMBL/GenBank/DDBJ whole genome shotgun (WGS) entry which is preliminary data.</text>
</comment>
<gene>
    <name evidence="1" type="ORF">DWV56_06790</name>
</gene>
<dbReference type="InterPro" id="IPR006059">
    <property type="entry name" value="SBP"/>
</dbReference>
<dbReference type="Gene3D" id="3.40.190.10">
    <property type="entry name" value="Periplasmic binding protein-like II"/>
    <property type="match status" value="1"/>
</dbReference>
<dbReference type="RefSeq" id="WP_118357303.1">
    <property type="nucleotide sequence ID" value="NZ_QSAT01000019.1"/>
</dbReference>
<evidence type="ECO:0000313" key="1">
    <source>
        <dbReference type="EMBL" id="RGW74912.1"/>
    </source>
</evidence>
<accession>A0A413CTP5</accession>
<dbReference type="Pfam" id="PF13416">
    <property type="entry name" value="SBP_bac_8"/>
    <property type="match status" value="1"/>
</dbReference>
<dbReference type="AlphaFoldDB" id="A0A413CTP5"/>
<evidence type="ECO:0000313" key="2">
    <source>
        <dbReference type="Proteomes" id="UP000284651"/>
    </source>
</evidence>